<keyword evidence="3" id="KW-1185">Reference proteome</keyword>
<dbReference type="Proteomes" id="UP000326757">
    <property type="component" value="Unassembled WGS sequence"/>
</dbReference>
<proteinExistence type="predicted"/>
<organism evidence="2 3">
    <name type="scientific">Monilinia laxa</name>
    <name type="common">Brown rot fungus</name>
    <name type="synonym">Sclerotinia laxa</name>
    <dbReference type="NCBI Taxonomy" id="61186"/>
    <lineage>
        <taxon>Eukaryota</taxon>
        <taxon>Fungi</taxon>
        <taxon>Dikarya</taxon>
        <taxon>Ascomycota</taxon>
        <taxon>Pezizomycotina</taxon>
        <taxon>Leotiomycetes</taxon>
        <taxon>Helotiales</taxon>
        <taxon>Sclerotiniaceae</taxon>
        <taxon>Monilinia</taxon>
    </lineage>
</organism>
<keyword evidence="1" id="KW-0812">Transmembrane</keyword>
<evidence type="ECO:0000313" key="3">
    <source>
        <dbReference type="Proteomes" id="UP000326757"/>
    </source>
</evidence>
<feature type="transmembrane region" description="Helical" evidence="1">
    <location>
        <begin position="80"/>
        <end position="100"/>
    </location>
</feature>
<keyword evidence="1" id="KW-1133">Transmembrane helix</keyword>
<evidence type="ECO:0000313" key="2">
    <source>
        <dbReference type="EMBL" id="KAB8296190.1"/>
    </source>
</evidence>
<protein>
    <submittedName>
        <fullName evidence="2">Uncharacterized protein</fullName>
    </submittedName>
</protein>
<dbReference type="EMBL" id="VIGI01000009">
    <property type="protein sequence ID" value="KAB8296190.1"/>
    <property type="molecule type" value="Genomic_DNA"/>
</dbReference>
<reference evidence="2 3" key="1">
    <citation type="submission" date="2019-06" db="EMBL/GenBank/DDBJ databases">
        <title>Genome Sequence of the Brown Rot Fungal Pathogen Monilinia laxa.</title>
        <authorList>
            <person name="De Miccolis Angelini R.M."/>
            <person name="Landi L."/>
            <person name="Abate D."/>
            <person name="Pollastro S."/>
            <person name="Romanazzi G."/>
            <person name="Faretra F."/>
        </authorList>
    </citation>
    <scope>NUCLEOTIDE SEQUENCE [LARGE SCALE GENOMIC DNA]</scope>
    <source>
        <strain evidence="2 3">Mlax316</strain>
    </source>
</reference>
<keyword evidence="1" id="KW-0472">Membrane</keyword>
<sequence>MQGGFQWHGVCRPTCIKRGVFGSWVLGNVKRGFGKSLNSTLTCVLNETSFTIEQLREVGACDEANYAIPYQRQLLPIPPISPLLSPAYLILIPILLALFLSSQTFQSASKVLHFLPHPYNRTEAQSANPPDPNTFHN</sequence>
<dbReference type="AlphaFoldDB" id="A0A5N6K213"/>
<evidence type="ECO:0000256" key="1">
    <source>
        <dbReference type="SAM" id="Phobius"/>
    </source>
</evidence>
<comment type="caution">
    <text evidence="2">The sequence shown here is derived from an EMBL/GenBank/DDBJ whole genome shotgun (WGS) entry which is preliminary data.</text>
</comment>
<name>A0A5N6K213_MONLA</name>
<accession>A0A5N6K213</accession>
<gene>
    <name evidence="2" type="ORF">EYC80_008973</name>
</gene>